<dbReference type="EMBL" id="JAHKSW010000001">
    <property type="protein sequence ID" value="KAG7336430.1"/>
    <property type="molecule type" value="Genomic_DNA"/>
</dbReference>
<sequence>MNFALIAEGGTVLEEMRPGQKLAIQYSDGLMGMICIQTASQRRVQAARWSDRRRCRWHFEMGTVAEDECSKNMLKAKRECRDWPHRAHTPKTITKHLVQHDFSHVSRYTLMDERETGGGTGGLISKLVSSSSSRF</sequence>
<gene>
    <name evidence="1" type="ORF">KOW79_001123</name>
</gene>
<name>A0A9D3P7Y0_9TELE</name>
<protein>
    <submittedName>
        <fullName evidence="1">Uncharacterized protein</fullName>
    </submittedName>
</protein>
<proteinExistence type="predicted"/>
<accession>A0A9D3P7Y0</accession>
<organism evidence="1 2">
    <name type="scientific">Hemibagrus wyckioides</name>
    <dbReference type="NCBI Taxonomy" id="337641"/>
    <lineage>
        <taxon>Eukaryota</taxon>
        <taxon>Metazoa</taxon>
        <taxon>Chordata</taxon>
        <taxon>Craniata</taxon>
        <taxon>Vertebrata</taxon>
        <taxon>Euteleostomi</taxon>
        <taxon>Actinopterygii</taxon>
        <taxon>Neopterygii</taxon>
        <taxon>Teleostei</taxon>
        <taxon>Ostariophysi</taxon>
        <taxon>Siluriformes</taxon>
        <taxon>Bagridae</taxon>
        <taxon>Hemibagrus</taxon>
    </lineage>
</organism>
<evidence type="ECO:0000313" key="2">
    <source>
        <dbReference type="Proteomes" id="UP000824219"/>
    </source>
</evidence>
<keyword evidence="2" id="KW-1185">Reference proteome</keyword>
<evidence type="ECO:0000313" key="1">
    <source>
        <dbReference type="EMBL" id="KAG7336430.1"/>
    </source>
</evidence>
<comment type="caution">
    <text evidence="1">The sequence shown here is derived from an EMBL/GenBank/DDBJ whole genome shotgun (WGS) entry which is preliminary data.</text>
</comment>
<reference evidence="1 2" key="1">
    <citation type="submission" date="2021-06" db="EMBL/GenBank/DDBJ databases">
        <title>Chromosome-level genome assembly of the red-tail catfish (Hemibagrus wyckioides).</title>
        <authorList>
            <person name="Shao F."/>
        </authorList>
    </citation>
    <scope>NUCLEOTIDE SEQUENCE [LARGE SCALE GENOMIC DNA]</scope>
    <source>
        <strain evidence="1">EC202008001</strain>
        <tissue evidence="1">Blood</tissue>
    </source>
</reference>
<dbReference type="Proteomes" id="UP000824219">
    <property type="component" value="Linkage Group LG01"/>
</dbReference>
<dbReference type="AlphaFoldDB" id="A0A9D3P7Y0"/>